<dbReference type="Gene3D" id="3.40.50.1910">
    <property type="match status" value="1"/>
</dbReference>
<organism evidence="3 4">
    <name type="scientific">Dibothriocephalus latus</name>
    <name type="common">Fish tapeworm</name>
    <name type="synonym">Diphyllobothrium latum</name>
    <dbReference type="NCBI Taxonomy" id="60516"/>
    <lineage>
        <taxon>Eukaryota</taxon>
        <taxon>Metazoa</taxon>
        <taxon>Spiralia</taxon>
        <taxon>Lophotrochozoa</taxon>
        <taxon>Platyhelminthes</taxon>
        <taxon>Cestoda</taxon>
        <taxon>Eucestoda</taxon>
        <taxon>Diphyllobothriidea</taxon>
        <taxon>Diphyllobothriidae</taxon>
        <taxon>Dibothriocephalus</taxon>
    </lineage>
</organism>
<gene>
    <name evidence="3" type="ORF">DILT_LOCUS14147</name>
</gene>
<reference evidence="3 4" key="1">
    <citation type="submission" date="2018-11" db="EMBL/GenBank/DDBJ databases">
        <authorList>
            <consortium name="Pathogen Informatics"/>
        </authorList>
    </citation>
    <scope>NUCLEOTIDE SEQUENCE [LARGE SCALE GENOMIC DNA]</scope>
</reference>
<accession>A0A3P7M0R7</accession>
<dbReference type="InterPro" id="IPR027482">
    <property type="entry name" value="Sec1-like_dom2"/>
</dbReference>
<dbReference type="InterPro" id="IPR001619">
    <property type="entry name" value="Sec1-like"/>
</dbReference>
<evidence type="ECO:0000313" key="3">
    <source>
        <dbReference type="EMBL" id="VDN22884.1"/>
    </source>
</evidence>
<name>A0A3P7M0R7_DIBLA</name>
<comment type="similarity">
    <text evidence="1">Belongs to the STXBP/unc-18/SEC1 family.</text>
</comment>
<feature type="compositionally biased region" description="Polar residues" evidence="2">
    <location>
        <begin position="7"/>
        <end position="21"/>
    </location>
</feature>
<dbReference type="Pfam" id="PF00995">
    <property type="entry name" value="Sec1"/>
    <property type="match status" value="1"/>
</dbReference>
<dbReference type="EMBL" id="UYRU01072960">
    <property type="protein sequence ID" value="VDN22884.1"/>
    <property type="molecule type" value="Genomic_DNA"/>
</dbReference>
<protein>
    <submittedName>
        <fullName evidence="3">Uncharacterized protein</fullName>
    </submittedName>
</protein>
<evidence type="ECO:0000256" key="1">
    <source>
        <dbReference type="ARBA" id="ARBA00009884"/>
    </source>
</evidence>
<keyword evidence="4" id="KW-1185">Reference proteome</keyword>
<feature type="region of interest" description="Disordered" evidence="2">
    <location>
        <begin position="1"/>
        <end position="24"/>
    </location>
</feature>
<sequence length="92" mass="10318">MRHEATVSASLDATEPTTSHPLESPGQAHLLILIDRSVDLLTPCLSQLTYHGLLAEVWPVKYGRHFVSPFLPVSPLGRIVFPGNFRMREREL</sequence>
<dbReference type="GO" id="GO:0016192">
    <property type="term" value="P:vesicle-mediated transport"/>
    <property type="evidence" value="ECO:0007669"/>
    <property type="project" value="InterPro"/>
</dbReference>
<dbReference type="SUPFAM" id="SSF56815">
    <property type="entry name" value="Sec1/munc18-like (SM) proteins"/>
    <property type="match status" value="1"/>
</dbReference>
<dbReference type="InterPro" id="IPR036045">
    <property type="entry name" value="Sec1-like_sf"/>
</dbReference>
<evidence type="ECO:0000256" key="2">
    <source>
        <dbReference type="SAM" id="MobiDB-lite"/>
    </source>
</evidence>
<dbReference type="AlphaFoldDB" id="A0A3P7M0R7"/>
<dbReference type="Proteomes" id="UP000281553">
    <property type="component" value="Unassembled WGS sequence"/>
</dbReference>
<evidence type="ECO:0000313" key="4">
    <source>
        <dbReference type="Proteomes" id="UP000281553"/>
    </source>
</evidence>
<proteinExistence type="inferred from homology"/>
<dbReference type="OrthoDB" id="10262287at2759"/>